<dbReference type="InterPro" id="IPR016084">
    <property type="entry name" value="Haem_Oase-like_multi-hlx"/>
</dbReference>
<comment type="caution">
    <text evidence="1">The sequence shown here is derived from an EMBL/GenBank/DDBJ whole genome shotgun (WGS) entry which is preliminary data.</text>
</comment>
<dbReference type="Pfam" id="PF14518">
    <property type="entry name" value="Haem_oxygenas_2"/>
    <property type="match status" value="1"/>
</dbReference>
<gene>
    <name evidence="1" type="ORF">ACFOLG_03870</name>
</gene>
<dbReference type="SUPFAM" id="SSF48613">
    <property type="entry name" value="Heme oxygenase-like"/>
    <property type="match status" value="1"/>
</dbReference>
<dbReference type="Gene3D" id="1.20.910.10">
    <property type="entry name" value="Heme oxygenase-like"/>
    <property type="match status" value="1"/>
</dbReference>
<sequence length="264" mass="30357">MNDFQRQGPLRDPASYPQWTQQLLRQCQPAKQQVVAHELFRRMAAGTLSQPAMRLFLLGTWPVIEQFPLYMAQNLLKTRAGRQRGEDLARRYLVRNIRVEQNHADYWQAWAECYGITMAELQAQQVPPEMHALSHWCWHCSANDELLLAMAATNYAIEGATGEWSQLVCASGRYEASLPEARRKRGMKWLKLHAHYDDEHPWEALNIICTLAGEQPSSCLQYQLQAAISKSYSYMQLILDRCLQLDSDNRHARHAANVCLTGSK</sequence>
<dbReference type="RefSeq" id="WP_386088592.1">
    <property type="nucleotide sequence ID" value="NZ_JBHRXN010000009.1"/>
</dbReference>
<evidence type="ECO:0000313" key="1">
    <source>
        <dbReference type="EMBL" id="MFC3531312.1"/>
    </source>
</evidence>
<name>A0ABV7RC13_9NEIS</name>
<accession>A0ABV7RC13</accession>
<keyword evidence="2" id="KW-1185">Reference proteome</keyword>
<organism evidence="1 2">
    <name type="scientific">Vogesella facilis</name>
    <dbReference type="NCBI Taxonomy" id="1655232"/>
    <lineage>
        <taxon>Bacteria</taxon>
        <taxon>Pseudomonadati</taxon>
        <taxon>Pseudomonadota</taxon>
        <taxon>Betaproteobacteria</taxon>
        <taxon>Neisseriales</taxon>
        <taxon>Chromobacteriaceae</taxon>
        <taxon>Vogesella</taxon>
    </lineage>
</organism>
<proteinExistence type="predicted"/>
<dbReference type="Proteomes" id="UP001595741">
    <property type="component" value="Unassembled WGS sequence"/>
</dbReference>
<dbReference type="EMBL" id="JBHRXN010000009">
    <property type="protein sequence ID" value="MFC3531312.1"/>
    <property type="molecule type" value="Genomic_DNA"/>
</dbReference>
<evidence type="ECO:0000313" key="2">
    <source>
        <dbReference type="Proteomes" id="UP001595741"/>
    </source>
</evidence>
<protein>
    <submittedName>
        <fullName evidence="1">TenA family transcriptional regulator</fullName>
    </submittedName>
</protein>
<reference evidence="2" key="1">
    <citation type="journal article" date="2019" name="Int. J. Syst. Evol. Microbiol.">
        <title>The Global Catalogue of Microorganisms (GCM) 10K type strain sequencing project: providing services to taxonomists for standard genome sequencing and annotation.</title>
        <authorList>
            <consortium name="The Broad Institute Genomics Platform"/>
            <consortium name="The Broad Institute Genome Sequencing Center for Infectious Disease"/>
            <person name="Wu L."/>
            <person name="Ma J."/>
        </authorList>
    </citation>
    <scope>NUCLEOTIDE SEQUENCE [LARGE SCALE GENOMIC DNA]</scope>
    <source>
        <strain evidence="2">KCTC 42742</strain>
    </source>
</reference>